<evidence type="ECO:0000256" key="2">
    <source>
        <dbReference type="ARBA" id="ARBA00022777"/>
    </source>
</evidence>
<organism evidence="5 6">
    <name type="scientific">Boothiomyces macroporosus</name>
    <dbReference type="NCBI Taxonomy" id="261099"/>
    <lineage>
        <taxon>Eukaryota</taxon>
        <taxon>Fungi</taxon>
        <taxon>Fungi incertae sedis</taxon>
        <taxon>Chytridiomycota</taxon>
        <taxon>Chytridiomycota incertae sedis</taxon>
        <taxon>Chytridiomycetes</taxon>
        <taxon>Rhizophydiales</taxon>
        <taxon>Terramycetaceae</taxon>
        <taxon>Boothiomyces</taxon>
    </lineage>
</organism>
<dbReference type="SUPFAM" id="SSF56112">
    <property type="entry name" value="Protein kinase-like (PK-like)"/>
    <property type="match status" value="1"/>
</dbReference>
<feature type="compositionally biased region" description="Polar residues" evidence="3">
    <location>
        <begin position="359"/>
        <end position="375"/>
    </location>
</feature>
<dbReference type="Proteomes" id="UP001210925">
    <property type="component" value="Unassembled WGS sequence"/>
</dbReference>
<dbReference type="EMBL" id="JADGKB010000200">
    <property type="protein sequence ID" value="KAJ3251113.1"/>
    <property type="molecule type" value="Genomic_DNA"/>
</dbReference>
<reference evidence="5" key="1">
    <citation type="submission" date="2020-05" db="EMBL/GenBank/DDBJ databases">
        <title>Phylogenomic resolution of chytrid fungi.</title>
        <authorList>
            <person name="Stajich J.E."/>
            <person name="Amses K."/>
            <person name="Simmons R."/>
            <person name="Seto K."/>
            <person name="Myers J."/>
            <person name="Bonds A."/>
            <person name="Quandt C.A."/>
            <person name="Barry K."/>
            <person name="Liu P."/>
            <person name="Grigoriev I."/>
            <person name="Longcore J.E."/>
            <person name="James T.Y."/>
        </authorList>
    </citation>
    <scope>NUCLEOTIDE SEQUENCE</scope>
    <source>
        <strain evidence="5">PLAUS21</strain>
    </source>
</reference>
<dbReference type="InterPro" id="IPR000403">
    <property type="entry name" value="PI3/4_kinase_cat_dom"/>
</dbReference>
<dbReference type="GO" id="GO:0005737">
    <property type="term" value="C:cytoplasm"/>
    <property type="evidence" value="ECO:0007669"/>
    <property type="project" value="TreeGrafter"/>
</dbReference>
<feature type="region of interest" description="Disordered" evidence="3">
    <location>
        <begin position="311"/>
        <end position="345"/>
    </location>
</feature>
<dbReference type="PROSITE" id="PS50290">
    <property type="entry name" value="PI3_4_KINASE_3"/>
    <property type="match status" value="1"/>
</dbReference>
<sequence>MAIITLWYLEAYLEEMQFYTSIHSDSYQLCKRLYQQCQTIVFSETSPDIGSHLDIPRAKFDINVSAHIPPNIVGIGLVFASFGAPHAHTHAKSMVLNQARQPRFYDPVEDEESVEDAEDGAKVEEKVRRRSLISDILARVPTGSPSLEEMSKGSAFSFKNFLKKTNKRGKSLDKTPSSASLVEETREKIVPEKSSKSLEIDTTFENQEDVRLLNSHYFHSEMQFIMALVDISERLVAFPKHARQSSLIAELTLVNHNLPANICIPFWCSAESSNQHHHQICRIALSDCVVLNSAERVPFLMLVEVIETDPHNKLDPSSPSILQKHEDSNQEEPRVSTDSQRRNSTDYYMKVISRRQSVSEIRQRLSPATPTSSSVLDGLAPVSKHPIKQDEYADRMRTAAVMLAQLYQQQQKQLESLHQSIRKSRSGILTPPRTSESGRYASAPASPQLSDKKQYAKLKNDFEEIRGRVLKEMAILEAERLEVLSKEQESVGIEDILPERNENDIRNSLERDDDDPSDFGFMLMNSPGSVGFELAPFKLPQEYIDVLGGMHSEKFAEFRTLMKTGFLALRKRYESIVSLVKIMEKDSKLPCFTGLTKPTAVQLTPTGLPMPPEPETNQKYPVTQALIDRFQLSLTDEAIGEWMDKIIDSSCNNMFTKLYDSFQYYANGIL</sequence>
<dbReference type="GO" id="GO:0016020">
    <property type="term" value="C:membrane"/>
    <property type="evidence" value="ECO:0007669"/>
    <property type="project" value="TreeGrafter"/>
</dbReference>
<feature type="domain" description="PI3K/PI4K catalytic" evidence="4">
    <location>
        <begin position="516"/>
        <end position="655"/>
    </location>
</feature>
<dbReference type="InterPro" id="IPR011009">
    <property type="entry name" value="Kinase-like_dom_sf"/>
</dbReference>
<dbReference type="InterPro" id="IPR036940">
    <property type="entry name" value="PI3/4_kinase_cat_sf"/>
</dbReference>
<dbReference type="PANTHER" id="PTHR10048:SF22">
    <property type="entry name" value="PHOSPHATIDYLINOSITOL 4-KINASE BETA"/>
    <property type="match status" value="1"/>
</dbReference>
<feature type="region of interest" description="Disordered" evidence="3">
    <location>
        <begin position="359"/>
        <end position="379"/>
    </location>
</feature>
<proteinExistence type="predicted"/>
<evidence type="ECO:0000259" key="4">
    <source>
        <dbReference type="PROSITE" id="PS50290"/>
    </source>
</evidence>
<dbReference type="AlphaFoldDB" id="A0AAD5UCZ6"/>
<evidence type="ECO:0000313" key="6">
    <source>
        <dbReference type="Proteomes" id="UP001210925"/>
    </source>
</evidence>
<accession>A0AAD5UCZ6</accession>
<dbReference type="GO" id="GO:0046854">
    <property type="term" value="P:phosphatidylinositol phosphate biosynthetic process"/>
    <property type="evidence" value="ECO:0007669"/>
    <property type="project" value="InterPro"/>
</dbReference>
<dbReference type="InterPro" id="IPR015433">
    <property type="entry name" value="PI3/4_kinase"/>
</dbReference>
<dbReference type="Pfam" id="PF00454">
    <property type="entry name" value="PI3_PI4_kinase"/>
    <property type="match status" value="1"/>
</dbReference>
<keyword evidence="2" id="KW-0418">Kinase</keyword>
<dbReference type="PANTHER" id="PTHR10048">
    <property type="entry name" value="PHOSPHATIDYLINOSITOL KINASE"/>
    <property type="match status" value="1"/>
</dbReference>
<comment type="caution">
    <text evidence="5">The sequence shown here is derived from an EMBL/GenBank/DDBJ whole genome shotgun (WGS) entry which is preliminary data.</text>
</comment>
<dbReference type="GO" id="GO:0048015">
    <property type="term" value="P:phosphatidylinositol-mediated signaling"/>
    <property type="evidence" value="ECO:0007669"/>
    <property type="project" value="TreeGrafter"/>
</dbReference>
<feature type="region of interest" description="Disordered" evidence="3">
    <location>
        <begin position="417"/>
        <end position="449"/>
    </location>
</feature>
<feature type="compositionally biased region" description="Basic and acidic residues" evidence="3">
    <location>
        <begin position="323"/>
        <end position="344"/>
    </location>
</feature>
<name>A0AAD5UCZ6_9FUNG</name>
<dbReference type="SMART" id="SM00146">
    <property type="entry name" value="PI3Kc"/>
    <property type="match status" value="1"/>
</dbReference>
<evidence type="ECO:0000256" key="3">
    <source>
        <dbReference type="SAM" id="MobiDB-lite"/>
    </source>
</evidence>
<keyword evidence="1" id="KW-0808">Transferase</keyword>
<dbReference type="Gene3D" id="1.10.1070.11">
    <property type="entry name" value="Phosphatidylinositol 3-/4-kinase, catalytic domain"/>
    <property type="match status" value="1"/>
</dbReference>
<evidence type="ECO:0000256" key="1">
    <source>
        <dbReference type="ARBA" id="ARBA00022679"/>
    </source>
</evidence>
<keyword evidence="6" id="KW-1185">Reference proteome</keyword>
<dbReference type="GO" id="GO:0004430">
    <property type="term" value="F:1-phosphatidylinositol 4-kinase activity"/>
    <property type="evidence" value="ECO:0007669"/>
    <property type="project" value="TreeGrafter"/>
</dbReference>
<evidence type="ECO:0000313" key="5">
    <source>
        <dbReference type="EMBL" id="KAJ3251113.1"/>
    </source>
</evidence>
<protein>
    <submittedName>
        <fullName evidence="5">Phosphatidylinositol 4-kinase pik1alpha (PI4-kinase)(PtdIns-4-kinase)</fullName>
    </submittedName>
</protein>
<gene>
    <name evidence="5" type="primary">PIK1</name>
    <name evidence="5" type="ORF">HK103_002869</name>
</gene>